<feature type="signal peptide" evidence="15">
    <location>
        <begin position="1"/>
        <end position="21"/>
    </location>
</feature>
<evidence type="ECO:0000256" key="13">
    <source>
        <dbReference type="PROSITE-ProRule" id="PRU10144"/>
    </source>
</evidence>
<evidence type="ECO:0000256" key="7">
    <source>
        <dbReference type="ARBA" id="ARBA00023004"/>
    </source>
</evidence>
<evidence type="ECO:0000256" key="15">
    <source>
        <dbReference type="SAM" id="SignalP"/>
    </source>
</evidence>
<keyword evidence="7" id="KW-0408">Iron</keyword>
<keyword evidence="3 12" id="KW-1134">Transmembrane beta strand</keyword>
<feature type="domain" description="TonB-dependent receptor plug" evidence="17">
    <location>
        <begin position="50"/>
        <end position="153"/>
    </location>
</feature>
<dbReference type="InterPro" id="IPR000531">
    <property type="entry name" value="Beta-barrel_TonB"/>
</dbReference>
<evidence type="ECO:0000256" key="1">
    <source>
        <dbReference type="ARBA" id="ARBA00004571"/>
    </source>
</evidence>
<accession>A0A840A6L8</accession>
<evidence type="ECO:0000256" key="11">
    <source>
        <dbReference type="ARBA" id="ARBA00023237"/>
    </source>
</evidence>
<organism evidence="18 19">
    <name type="scientific">Phenylobacterium haematophilum</name>
    <dbReference type="NCBI Taxonomy" id="98513"/>
    <lineage>
        <taxon>Bacteria</taxon>
        <taxon>Pseudomonadati</taxon>
        <taxon>Pseudomonadota</taxon>
        <taxon>Alphaproteobacteria</taxon>
        <taxon>Caulobacterales</taxon>
        <taxon>Caulobacteraceae</taxon>
        <taxon>Phenylobacterium</taxon>
    </lineage>
</organism>
<dbReference type="PROSITE" id="PS52016">
    <property type="entry name" value="TONB_DEPENDENT_REC_3"/>
    <property type="match status" value="1"/>
</dbReference>
<dbReference type="EMBL" id="JACIDK010000008">
    <property type="protein sequence ID" value="MBB3893293.1"/>
    <property type="molecule type" value="Genomic_DNA"/>
</dbReference>
<keyword evidence="10 12" id="KW-0472">Membrane</keyword>
<evidence type="ECO:0000256" key="3">
    <source>
        <dbReference type="ARBA" id="ARBA00022452"/>
    </source>
</evidence>
<dbReference type="InterPro" id="IPR010917">
    <property type="entry name" value="TonB_rcpt_CS"/>
</dbReference>
<evidence type="ECO:0000256" key="8">
    <source>
        <dbReference type="ARBA" id="ARBA00023065"/>
    </source>
</evidence>
<protein>
    <submittedName>
        <fullName evidence="18">Iron complex outermembrane receptor protein</fullName>
    </submittedName>
</protein>
<keyword evidence="4" id="KW-0410">Iron transport</keyword>
<keyword evidence="19" id="KW-1185">Reference proteome</keyword>
<evidence type="ECO:0000256" key="10">
    <source>
        <dbReference type="ARBA" id="ARBA00023136"/>
    </source>
</evidence>
<evidence type="ECO:0000256" key="9">
    <source>
        <dbReference type="ARBA" id="ARBA00023077"/>
    </source>
</evidence>
<gene>
    <name evidence="18" type="ORF">GGQ61_004035</name>
</gene>
<dbReference type="GO" id="GO:0009279">
    <property type="term" value="C:cell outer membrane"/>
    <property type="evidence" value="ECO:0007669"/>
    <property type="project" value="UniProtKB-SubCell"/>
</dbReference>
<evidence type="ECO:0000256" key="12">
    <source>
        <dbReference type="PROSITE-ProRule" id="PRU01360"/>
    </source>
</evidence>
<dbReference type="PANTHER" id="PTHR32552">
    <property type="entry name" value="FERRICHROME IRON RECEPTOR-RELATED"/>
    <property type="match status" value="1"/>
</dbReference>
<comment type="subcellular location">
    <subcellularLocation>
        <location evidence="1 12">Cell outer membrane</location>
        <topology evidence="1 12">Multi-pass membrane protein</topology>
    </subcellularLocation>
</comment>
<evidence type="ECO:0000256" key="6">
    <source>
        <dbReference type="ARBA" id="ARBA00022729"/>
    </source>
</evidence>
<proteinExistence type="inferred from homology"/>
<keyword evidence="18" id="KW-0675">Receptor</keyword>
<dbReference type="PROSITE" id="PS01156">
    <property type="entry name" value="TONB_DEPENDENT_REC_2"/>
    <property type="match status" value="1"/>
</dbReference>
<dbReference type="Gene3D" id="2.40.170.20">
    <property type="entry name" value="TonB-dependent receptor, beta-barrel domain"/>
    <property type="match status" value="1"/>
</dbReference>
<comment type="similarity">
    <text evidence="12 14">Belongs to the TonB-dependent receptor family.</text>
</comment>
<keyword evidence="5 12" id="KW-0812">Transmembrane</keyword>
<reference evidence="18 19" key="1">
    <citation type="submission" date="2020-08" db="EMBL/GenBank/DDBJ databases">
        <title>Genomic Encyclopedia of Type Strains, Phase IV (KMG-IV): sequencing the most valuable type-strain genomes for metagenomic binning, comparative biology and taxonomic classification.</title>
        <authorList>
            <person name="Goeker M."/>
        </authorList>
    </citation>
    <scope>NUCLEOTIDE SEQUENCE [LARGE SCALE GENOMIC DNA]</scope>
    <source>
        <strain evidence="18 19">DSM 21793</strain>
    </source>
</reference>
<dbReference type="Proteomes" id="UP000530564">
    <property type="component" value="Unassembled WGS sequence"/>
</dbReference>
<dbReference type="Pfam" id="PF07715">
    <property type="entry name" value="Plug"/>
    <property type="match status" value="1"/>
</dbReference>
<sequence length="796" mass="87565">MNLQRLLLATTAMGVAFVPHAASAQSDARDGGYVIEELVVTAQRHEAEIESAPVSVTTFGAEERNLIGANSVRDMVNLTPGVYISDTGVNMRGIGRQNATTALGSENAIAYYVNGFYNVDFNTVGESTLFGGNVQFLRGPQGTAWGRDSIGGAANLLSRRPTETFMGEALVGYGRYNWSTLGVTVAGPINDKYRARIGVQAINQGDSASKNIAPYKAGYDVDNFYAEFQLEGDVTEDLHFLLRSTTFSYNNTPAETAPGRYNTVGFMGALAPNPTYQYQIASPSNEPRRINIDQRGVDKLTGNQVHILNADWNLGPATLYYVGGIAQYKAKGYSDFDNTSRGSYVAGSQPGQVTGTGLADGTVVSTNMTANYLNRNQYFTHELRLVGNDHEKLEWTVGAYFLKSDYNERYWEAMPDVPQLATPVFGTAPYPAALANPDRAYYRQHNILRQQSAAAFGQATWHLDDSWRLTGGLRYTVDSKRATTQFRYVYWNPAFGAAFESTPQTVAGDIWAAPEYAGKLLKLKQDGYTIRLGAEYEPSDDLLVYANFAQGYKAGGFTLGDATANNATDPEKLYSYELGVKHDVTPDLRLSGAIFYYDYRDFQAPITAFNPLTGGSFAQYTNIDKSELYGVEIEGDWRPMPSLWLQGGYSYLHGEIKKFCCAIDNTNTSLPLNTPQDLAGNTMPRSPTHKASVSGTYTWEFEPGSLIWGGSVAYQSSYNQSVFDNPLFEVKGYTLVNTNLTWRAADNQYDVVLGVTNLTDEIYDTSIAVGGANVNYAITHNLGGGRFYNLQLRYRF</sequence>
<keyword evidence="11 12" id="KW-0998">Cell outer membrane</keyword>
<dbReference type="RefSeq" id="WP_183776729.1">
    <property type="nucleotide sequence ID" value="NZ_JACIDK010000008.1"/>
</dbReference>
<evidence type="ECO:0000259" key="16">
    <source>
        <dbReference type="Pfam" id="PF00593"/>
    </source>
</evidence>
<dbReference type="SUPFAM" id="SSF56935">
    <property type="entry name" value="Porins"/>
    <property type="match status" value="1"/>
</dbReference>
<evidence type="ECO:0000259" key="17">
    <source>
        <dbReference type="Pfam" id="PF07715"/>
    </source>
</evidence>
<keyword evidence="6 15" id="KW-0732">Signal</keyword>
<evidence type="ECO:0000256" key="4">
    <source>
        <dbReference type="ARBA" id="ARBA00022496"/>
    </source>
</evidence>
<dbReference type="InterPro" id="IPR012910">
    <property type="entry name" value="Plug_dom"/>
</dbReference>
<dbReference type="Pfam" id="PF00593">
    <property type="entry name" value="TonB_dep_Rec_b-barrel"/>
    <property type="match status" value="1"/>
</dbReference>
<evidence type="ECO:0000256" key="2">
    <source>
        <dbReference type="ARBA" id="ARBA00022448"/>
    </source>
</evidence>
<keyword evidence="9 14" id="KW-0798">TonB box</keyword>
<dbReference type="InterPro" id="IPR039426">
    <property type="entry name" value="TonB-dep_rcpt-like"/>
</dbReference>
<feature type="domain" description="TonB-dependent receptor-like beta-barrel" evidence="16">
    <location>
        <begin position="268"/>
        <end position="758"/>
    </location>
</feature>
<feature type="short sequence motif" description="TonB C-terminal box" evidence="13">
    <location>
        <begin position="779"/>
        <end position="796"/>
    </location>
</feature>
<name>A0A840A6L8_9CAUL</name>
<keyword evidence="2 12" id="KW-0813">Transport</keyword>
<evidence type="ECO:0000256" key="5">
    <source>
        <dbReference type="ARBA" id="ARBA00022692"/>
    </source>
</evidence>
<feature type="chain" id="PRO_5032929091" evidence="15">
    <location>
        <begin position="22"/>
        <end position="796"/>
    </location>
</feature>
<comment type="caution">
    <text evidence="18">The sequence shown here is derived from an EMBL/GenBank/DDBJ whole genome shotgun (WGS) entry which is preliminary data.</text>
</comment>
<evidence type="ECO:0000313" key="18">
    <source>
        <dbReference type="EMBL" id="MBB3893293.1"/>
    </source>
</evidence>
<evidence type="ECO:0000313" key="19">
    <source>
        <dbReference type="Proteomes" id="UP000530564"/>
    </source>
</evidence>
<dbReference type="GO" id="GO:0006826">
    <property type="term" value="P:iron ion transport"/>
    <property type="evidence" value="ECO:0007669"/>
    <property type="project" value="UniProtKB-KW"/>
</dbReference>
<dbReference type="InterPro" id="IPR036942">
    <property type="entry name" value="Beta-barrel_TonB_sf"/>
</dbReference>
<keyword evidence="8" id="KW-0406">Ion transport</keyword>
<dbReference type="AlphaFoldDB" id="A0A840A6L8"/>
<evidence type="ECO:0000256" key="14">
    <source>
        <dbReference type="RuleBase" id="RU003357"/>
    </source>
</evidence>
<dbReference type="PANTHER" id="PTHR32552:SF81">
    <property type="entry name" value="TONB-DEPENDENT OUTER MEMBRANE RECEPTOR"/>
    <property type="match status" value="1"/>
</dbReference>